<protein>
    <submittedName>
        <fullName evidence="2">SPOR domain-containing protein</fullName>
    </submittedName>
</protein>
<feature type="domain" description="SPOR" evidence="1">
    <location>
        <begin position="106"/>
        <end position="170"/>
    </location>
</feature>
<name>A0ABW0Q5K8_9BURK</name>
<gene>
    <name evidence="2" type="ORF">ACFPP7_02800</name>
</gene>
<proteinExistence type="predicted"/>
<dbReference type="InterPro" id="IPR036680">
    <property type="entry name" value="SPOR-like_sf"/>
</dbReference>
<dbReference type="EMBL" id="JBHSMX010000004">
    <property type="protein sequence ID" value="MFC5519850.1"/>
    <property type="molecule type" value="Genomic_DNA"/>
</dbReference>
<dbReference type="RefSeq" id="WP_068835955.1">
    <property type="nucleotide sequence ID" value="NZ_JBHSMX010000004.1"/>
</dbReference>
<dbReference type="InterPro" id="IPR007730">
    <property type="entry name" value="SPOR-like_dom"/>
</dbReference>
<evidence type="ECO:0000313" key="3">
    <source>
        <dbReference type="Proteomes" id="UP001596084"/>
    </source>
</evidence>
<organism evidence="2 3">
    <name type="scientific">Polaromonas jejuensis</name>
    <dbReference type="NCBI Taxonomy" id="457502"/>
    <lineage>
        <taxon>Bacteria</taxon>
        <taxon>Pseudomonadati</taxon>
        <taxon>Pseudomonadota</taxon>
        <taxon>Betaproteobacteria</taxon>
        <taxon>Burkholderiales</taxon>
        <taxon>Comamonadaceae</taxon>
        <taxon>Polaromonas</taxon>
    </lineage>
</organism>
<dbReference type="SUPFAM" id="SSF110997">
    <property type="entry name" value="Sporulation related repeat"/>
    <property type="match status" value="1"/>
</dbReference>
<dbReference type="Pfam" id="PF05036">
    <property type="entry name" value="SPOR"/>
    <property type="match status" value="1"/>
</dbReference>
<dbReference type="Proteomes" id="UP001596084">
    <property type="component" value="Unassembled WGS sequence"/>
</dbReference>
<reference evidence="3" key="1">
    <citation type="journal article" date="2019" name="Int. J. Syst. Evol. Microbiol.">
        <title>The Global Catalogue of Microorganisms (GCM) 10K type strain sequencing project: providing services to taxonomists for standard genome sequencing and annotation.</title>
        <authorList>
            <consortium name="The Broad Institute Genomics Platform"/>
            <consortium name="The Broad Institute Genome Sequencing Center for Infectious Disease"/>
            <person name="Wu L."/>
            <person name="Ma J."/>
        </authorList>
    </citation>
    <scope>NUCLEOTIDE SEQUENCE [LARGE SCALE GENOMIC DNA]</scope>
    <source>
        <strain evidence="3">CGMCC 4.7277</strain>
    </source>
</reference>
<comment type="caution">
    <text evidence="2">The sequence shown here is derived from an EMBL/GenBank/DDBJ whole genome shotgun (WGS) entry which is preliminary data.</text>
</comment>
<keyword evidence="3" id="KW-1185">Reference proteome</keyword>
<evidence type="ECO:0000259" key="1">
    <source>
        <dbReference type="Pfam" id="PF05036"/>
    </source>
</evidence>
<evidence type="ECO:0000313" key="2">
    <source>
        <dbReference type="EMBL" id="MFC5519850.1"/>
    </source>
</evidence>
<sequence>MLRLLVLALVLANAGYFAWTQGLLADYGLAPATQSEPQRLAQQLRPEAMHLLNAGDARQPEGAAPGNAGECLQAGLFSEEQVNALRPRLQSSLPAGSWVLESGLQPGRWIVYMGKYANEEALSKKRGELRQLGVSVEPLVNPALSPGLSLGHYGSQADAEREMARVATHGVRTARVVLERPELRGQTLKLASVDAALRAKLEALKPQLEGKALQACR</sequence>
<accession>A0ABW0Q5K8</accession>